<dbReference type="GO" id="GO:0055085">
    <property type="term" value="P:transmembrane transport"/>
    <property type="evidence" value="ECO:0007669"/>
    <property type="project" value="InterPro"/>
</dbReference>
<dbReference type="InterPro" id="IPR018389">
    <property type="entry name" value="DctP_fam"/>
</dbReference>
<protein>
    <submittedName>
        <fullName evidence="5">Putative extracellular solute-binding protein</fullName>
    </submittedName>
</protein>
<sequence length="348" mass="37911">MKAILQRSIALLALAAGMSSVACADEVKMRVLGWYGNQPQSQQVERPFWKDLPKRSNGAFSANFRTIDELGLKGFESLRTLQSGAFDVVSFQISFVGGDAPVLMGADLPGAAFDFDQLQKNLDAYRPILEKELNDRFKAKLLTAWSFPFQILYCKGDIKTLDDLKGKKVRVSGTYTAKMVADLNAAGATLAGPEVYQGLMQGVVDCAITGSQYGNSNDWFEVAHSLSPIPLGGAGVVLQVARNAFWDKLSADQQAALSAEMKQLETALWDISRKGHEDGINCNVGKQPCTGKPGKMQLVEPTEADVREVKQLLKTSIVPMWIEDCSKFSKTCGDDWFRTIGAAAGIAR</sequence>
<evidence type="ECO:0000313" key="5">
    <source>
        <dbReference type="EMBL" id="CCJ54653.1"/>
    </source>
</evidence>
<dbReference type="EMBL" id="HE965806">
    <property type="protein sequence ID" value="CCJ54653.1"/>
    <property type="molecule type" value="Genomic_DNA"/>
</dbReference>
<dbReference type="PROSITE" id="PS51257">
    <property type="entry name" value="PROKAR_LIPOPROTEIN"/>
    <property type="match status" value="1"/>
</dbReference>
<dbReference type="CDD" id="cd13602">
    <property type="entry name" value="PBP2_TRAP_BpDctp6_7"/>
    <property type="match status" value="1"/>
</dbReference>
<keyword evidence="3 4" id="KW-0732">Signal</keyword>
<dbReference type="SMR" id="A0A0C6P8J9"/>
<dbReference type="AlphaFoldDB" id="A0A0C6P8J9"/>
<gene>
    <name evidence="5" type="ORF">BN112_2736</name>
</gene>
<name>A0A0C6P8J9_BORBO</name>
<dbReference type="HOGENOM" id="CLU_056493_0_0_4"/>
<keyword evidence="2" id="KW-0813">Transport</keyword>
<evidence type="ECO:0000256" key="3">
    <source>
        <dbReference type="ARBA" id="ARBA00022729"/>
    </source>
</evidence>
<dbReference type="Proteomes" id="UP000007564">
    <property type="component" value="Chromosome"/>
</dbReference>
<dbReference type="GeneID" id="56480626"/>
<feature type="signal peptide" evidence="4">
    <location>
        <begin position="1"/>
        <end position="24"/>
    </location>
</feature>
<accession>A0A0C6P8J9</accession>
<reference evidence="5" key="2">
    <citation type="submission" date="2012-07" db="EMBL/GenBank/DDBJ databases">
        <authorList>
            <person name="Aslett M."/>
        </authorList>
    </citation>
    <scope>NUCLEOTIDE SEQUENCE</scope>
    <source>
        <strain evidence="5">253</strain>
    </source>
</reference>
<dbReference type="Gene3D" id="3.40.190.170">
    <property type="entry name" value="Bacterial extracellular solute-binding protein, family 7"/>
    <property type="match status" value="1"/>
</dbReference>
<feature type="chain" id="PRO_5002200537" evidence="4">
    <location>
        <begin position="25"/>
        <end position="348"/>
    </location>
</feature>
<dbReference type="PANTHER" id="PTHR33376">
    <property type="match status" value="1"/>
</dbReference>
<evidence type="ECO:0000256" key="1">
    <source>
        <dbReference type="ARBA" id="ARBA00009023"/>
    </source>
</evidence>
<reference evidence="5" key="1">
    <citation type="journal article" date="2012" name="BMC Genomics">
        <title>Comparative genomics of the classical Bordetella subspecies: the evolution and exchange of virulence-associated diversity amongst closely related pathogens.</title>
        <authorList>
            <person name="Park J."/>
            <person name="Zhang Y."/>
            <person name="Buboltz A.M."/>
            <person name="Zhang X."/>
            <person name="Schuster S.C."/>
            <person name="Ahuja U."/>
            <person name="Liu M."/>
            <person name="Miller J.F."/>
            <person name="Sebaihia M."/>
            <person name="Bentley S.D."/>
            <person name="Parkhill J."/>
            <person name="Harvill E.T."/>
        </authorList>
    </citation>
    <scope>NUCLEOTIDE SEQUENCE [LARGE SCALE GENOMIC DNA]</scope>
    <source>
        <strain evidence="5">253</strain>
    </source>
</reference>
<evidence type="ECO:0000256" key="2">
    <source>
        <dbReference type="ARBA" id="ARBA00022448"/>
    </source>
</evidence>
<organism evidence="5">
    <name type="scientific">Bordetella bronchiseptica 253</name>
    <dbReference type="NCBI Taxonomy" id="568707"/>
    <lineage>
        <taxon>Bacteria</taxon>
        <taxon>Pseudomonadati</taxon>
        <taxon>Pseudomonadota</taxon>
        <taxon>Betaproteobacteria</taxon>
        <taxon>Burkholderiales</taxon>
        <taxon>Alcaligenaceae</taxon>
        <taxon>Bordetella</taxon>
    </lineage>
</organism>
<dbReference type="RefSeq" id="WP_003808104.1">
    <property type="nucleotide sequence ID" value="NC_019382.1"/>
</dbReference>
<dbReference type="KEGG" id="bbh:BN112_2736"/>
<dbReference type="PANTHER" id="PTHR33376:SF7">
    <property type="entry name" value="C4-DICARBOXYLATE-BINDING PROTEIN DCTB"/>
    <property type="match status" value="1"/>
</dbReference>
<dbReference type="InterPro" id="IPR038404">
    <property type="entry name" value="TRAP_DctP_sf"/>
</dbReference>
<proteinExistence type="inferred from homology"/>
<evidence type="ECO:0000256" key="4">
    <source>
        <dbReference type="SAM" id="SignalP"/>
    </source>
</evidence>
<dbReference type="NCBIfam" id="NF037995">
    <property type="entry name" value="TRAP_S1"/>
    <property type="match status" value="1"/>
</dbReference>
<comment type="similarity">
    <text evidence="1">Belongs to the bacterial solute-binding protein 7 family.</text>
</comment>
<dbReference type="Pfam" id="PF03480">
    <property type="entry name" value="DctP"/>
    <property type="match status" value="1"/>
</dbReference>
<dbReference type="OrthoDB" id="9177965at2"/>